<proteinExistence type="predicted"/>
<dbReference type="EMBL" id="JAWDGP010004239">
    <property type="protein sequence ID" value="KAK3766262.1"/>
    <property type="molecule type" value="Genomic_DNA"/>
</dbReference>
<keyword evidence="2" id="KW-1185">Reference proteome</keyword>
<feature type="non-terminal residue" evidence="1">
    <location>
        <position position="1"/>
    </location>
</feature>
<comment type="caution">
    <text evidence="1">The sequence shown here is derived from an EMBL/GenBank/DDBJ whole genome shotgun (WGS) entry which is preliminary data.</text>
</comment>
<name>A0AAE1DDB3_9GAST</name>
<evidence type="ECO:0000313" key="2">
    <source>
        <dbReference type="Proteomes" id="UP001283361"/>
    </source>
</evidence>
<dbReference type="AlphaFoldDB" id="A0AAE1DDB3"/>
<organism evidence="1 2">
    <name type="scientific">Elysia crispata</name>
    <name type="common">lettuce slug</name>
    <dbReference type="NCBI Taxonomy" id="231223"/>
    <lineage>
        <taxon>Eukaryota</taxon>
        <taxon>Metazoa</taxon>
        <taxon>Spiralia</taxon>
        <taxon>Lophotrochozoa</taxon>
        <taxon>Mollusca</taxon>
        <taxon>Gastropoda</taxon>
        <taxon>Heterobranchia</taxon>
        <taxon>Euthyneura</taxon>
        <taxon>Panpulmonata</taxon>
        <taxon>Sacoglossa</taxon>
        <taxon>Placobranchoidea</taxon>
        <taxon>Plakobranchidae</taxon>
        <taxon>Elysia</taxon>
    </lineage>
</organism>
<accession>A0AAE1DDB3</accession>
<evidence type="ECO:0000313" key="1">
    <source>
        <dbReference type="EMBL" id="KAK3766262.1"/>
    </source>
</evidence>
<dbReference type="Proteomes" id="UP001283361">
    <property type="component" value="Unassembled WGS sequence"/>
</dbReference>
<protein>
    <submittedName>
        <fullName evidence="1">Uncharacterized protein</fullName>
    </submittedName>
</protein>
<reference evidence="1" key="1">
    <citation type="journal article" date="2023" name="G3 (Bethesda)">
        <title>A reference genome for the long-term kleptoplast-retaining sea slug Elysia crispata morphotype clarki.</title>
        <authorList>
            <person name="Eastman K.E."/>
            <person name="Pendleton A.L."/>
            <person name="Shaikh M.A."/>
            <person name="Suttiyut T."/>
            <person name="Ogas R."/>
            <person name="Tomko P."/>
            <person name="Gavelis G."/>
            <person name="Widhalm J.R."/>
            <person name="Wisecaver J.H."/>
        </authorList>
    </citation>
    <scope>NUCLEOTIDE SEQUENCE</scope>
    <source>
        <strain evidence="1">ECLA1</strain>
    </source>
</reference>
<sequence length="91" mass="10557">FPVNRLSTTIPFSTYVVKSPSLVRAGQLGYHNELFRYLCGFKYSYKCSSRFAQTRKVSGQAIADHYNTFLNFRKSIHRQNVYKLELPDLTA</sequence>
<gene>
    <name evidence="1" type="ORF">RRG08_044315</name>
</gene>